<protein>
    <submittedName>
        <fullName evidence="2">NADPH-dependent ferric siderophore reductase</fullName>
    </submittedName>
</protein>
<evidence type="ECO:0000313" key="3">
    <source>
        <dbReference type="Proteomes" id="UP000316706"/>
    </source>
</evidence>
<dbReference type="InterPro" id="IPR039374">
    <property type="entry name" value="SIP_fam"/>
</dbReference>
<feature type="domain" description="FAD-binding FR-type" evidence="1">
    <location>
        <begin position="12"/>
        <end position="123"/>
    </location>
</feature>
<dbReference type="PANTHER" id="PTHR30157">
    <property type="entry name" value="FERRIC REDUCTASE, NADPH-DEPENDENT"/>
    <property type="match status" value="1"/>
</dbReference>
<dbReference type="Pfam" id="PF04954">
    <property type="entry name" value="SIP"/>
    <property type="match status" value="1"/>
</dbReference>
<reference evidence="2 3" key="1">
    <citation type="submission" date="2019-06" db="EMBL/GenBank/DDBJ databases">
        <title>Sequencing the genomes of 1000 actinobacteria strains.</title>
        <authorList>
            <person name="Klenk H.-P."/>
        </authorList>
    </citation>
    <scope>NUCLEOTIDE SEQUENCE [LARGE SCALE GENOMIC DNA]</scope>
    <source>
        <strain evidence="2 3">DSM 45043</strain>
    </source>
</reference>
<dbReference type="OrthoDB" id="3745257at2"/>
<keyword evidence="3" id="KW-1185">Reference proteome</keyword>
<proteinExistence type="predicted"/>
<dbReference type="Gene3D" id="2.40.30.10">
    <property type="entry name" value="Translation factors"/>
    <property type="match status" value="1"/>
</dbReference>
<sequence length="249" mass="27539">MARNPLHGLVSKYAVDATVAEVGQVTPTMKRIRLVAGAPIEFPYAPGQHVRVQINDPLSMYGLLHPLETLRTYTIWDFDREARSLELRAHLYDGDGIGLTWARGVQAGDPVTFWWPKGDFFVRDAGFHVFVGEETASVAFGPMLRSLDESARVYGVVESDDADNDPPLPGPHRLHRVHREGASAASSTVMLDAVTRLDLPEPGDTGAAYVAGEARTCQLVRDHLVRDRGWPRKSIKVKPFWAPGKRGLH</sequence>
<accession>A0A543ILP4</accession>
<dbReference type="InterPro" id="IPR017927">
    <property type="entry name" value="FAD-bd_FR_type"/>
</dbReference>
<dbReference type="Gene3D" id="3.40.50.80">
    <property type="entry name" value="Nucleotide-binding domain of ferredoxin-NADP reductase (FNR) module"/>
    <property type="match status" value="1"/>
</dbReference>
<dbReference type="InterPro" id="IPR017938">
    <property type="entry name" value="Riboflavin_synthase-like_b-brl"/>
</dbReference>
<evidence type="ECO:0000259" key="1">
    <source>
        <dbReference type="PROSITE" id="PS51384"/>
    </source>
</evidence>
<gene>
    <name evidence="2" type="ORF">FHX41_5275</name>
</gene>
<dbReference type="GO" id="GO:0016491">
    <property type="term" value="F:oxidoreductase activity"/>
    <property type="evidence" value="ECO:0007669"/>
    <property type="project" value="InterPro"/>
</dbReference>
<dbReference type="AlphaFoldDB" id="A0A543ILP4"/>
<dbReference type="InterPro" id="IPR007037">
    <property type="entry name" value="SIP_rossman_dom"/>
</dbReference>
<name>A0A543ILP4_9ACTN</name>
<organism evidence="2 3">
    <name type="scientific">Actinomadura hallensis</name>
    <dbReference type="NCBI Taxonomy" id="337895"/>
    <lineage>
        <taxon>Bacteria</taxon>
        <taxon>Bacillati</taxon>
        <taxon>Actinomycetota</taxon>
        <taxon>Actinomycetes</taxon>
        <taxon>Streptosporangiales</taxon>
        <taxon>Thermomonosporaceae</taxon>
        <taxon>Actinomadura</taxon>
    </lineage>
</organism>
<dbReference type="EMBL" id="VFPO01000001">
    <property type="protein sequence ID" value="TQM71506.1"/>
    <property type="molecule type" value="Genomic_DNA"/>
</dbReference>
<dbReference type="InterPro" id="IPR013113">
    <property type="entry name" value="SIP_FAD-bd"/>
</dbReference>
<dbReference type="InterPro" id="IPR039261">
    <property type="entry name" value="FNR_nucleotide-bd"/>
</dbReference>
<dbReference type="SUPFAM" id="SSF63380">
    <property type="entry name" value="Riboflavin synthase domain-like"/>
    <property type="match status" value="1"/>
</dbReference>
<comment type="caution">
    <text evidence="2">The sequence shown here is derived from an EMBL/GenBank/DDBJ whole genome shotgun (WGS) entry which is preliminary data.</text>
</comment>
<evidence type="ECO:0000313" key="2">
    <source>
        <dbReference type="EMBL" id="TQM71506.1"/>
    </source>
</evidence>
<dbReference type="PANTHER" id="PTHR30157:SF0">
    <property type="entry name" value="NADPH-DEPENDENT FERRIC-CHELATE REDUCTASE"/>
    <property type="match status" value="1"/>
</dbReference>
<dbReference type="Proteomes" id="UP000316706">
    <property type="component" value="Unassembled WGS sequence"/>
</dbReference>
<dbReference type="Pfam" id="PF08021">
    <property type="entry name" value="FAD_binding_9"/>
    <property type="match status" value="1"/>
</dbReference>
<dbReference type="CDD" id="cd06193">
    <property type="entry name" value="siderophore_interacting"/>
    <property type="match status" value="1"/>
</dbReference>
<dbReference type="PROSITE" id="PS51384">
    <property type="entry name" value="FAD_FR"/>
    <property type="match status" value="1"/>
</dbReference>
<dbReference type="RefSeq" id="WP_141973050.1">
    <property type="nucleotide sequence ID" value="NZ_VFPO01000001.1"/>
</dbReference>